<dbReference type="CDD" id="cd01949">
    <property type="entry name" value="GGDEF"/>
    <property type="match status" value="1"/>
</dbReference>
<protein>
    <recommendedName>
        <fullName evidence="1">diguanylate cyclase</fullName>
        <ecNumber evidence="1">2.7.7.65</ecNumber>
    </recommendedName>
</protein>
<dbReference type="Pfam" id="PF00990">
    <property type="entry name" value="GGDEF"/>
    <property type="match status" value="1"/>
</dbReference>
<feature type="domain" description="GGDEF" evidence="2">
    <location>
        <begin position="155"/>
        <end position="292"/>
    </location>
</feature>
<dbReference type="RefSeq" id="WP_186891462.1">
    <property type="nucleotide sequence ID" value="NZ_JACOFU010000005.1"/>
</dbReference>
<dbReference type="EC" id="2.7.7.65" evidence="1"/>
<proteinExistence type="predicted"/>
<dbReference type="Gene3D" id="3.30.70.270">
    <property type="match status" value="1"/>
</dbReference>
<keyword evidence="4" id="KW-1185">Reference proteome</keyword>
<dbReference type="InterPro" id="IPR050469">
    <property type="entry name" value="Diguanylate_Cyclase"/>
</dbReference>
<dbReference type="SMART" id="SM00267">
    <property type="entry name" value="GGDEF"/>
    <property type="match status" value="1"/>
</dbReference>
<reference evidence="3 4" key="1">
    <citation type="submission" date="2020-08" db="EMBL/GenBank/DDBJ databases">
        <title>Novel species isolated from subtropical streams in China.</title>
        <authorList>
            <person name="Lu H."/>
        </authorList>
    </citation>
    <scope>NUCLEOTIDE SEQUENCE [LARGE SCALE GENOMIC DNA]</scope>
    <source>
        <strain evidence="3 4">KCTC 52442</strain>
    </source>
</reference>
<dbReference type="EMBL" id="JACOFU010000005">
    <property type="protein sequence ID" value="MBC3832416.1"/>
    <property type="molecule type" value="Genomic_DNA"/>
</dbReference>
<gene>
    <name evidence="3" type="ORF">H8K33_12995</name>
</gene>
<dbReference type="PANTHER" id="PTHR45138:SF23">
    <property type="entry name" value="SIGNALING PROTEIN"/>
    <property type="match status" value="1"/>
</dbReference>
<accession>A0ABR6XSK0</accession>
<evidence type="ECO:0000313" key="3">
    <source>
        <dbReference type="EMBL" id="MBC3832416.1"/>
    </source>
</evidence>
<dbReference type="SUPFAM" id="SSF55073">
    <property type="entry name" value="Nucleotide cyclase"/>
    <property type="match status" value="1"/>
</dbReference>
<dbReference type="PROSITE" id="PS50887">
    <property type="entry name" value="GGDEF"/>
    <property type="match status" value="1"/>
</dbReference>
<dbReference type="Proteomes" id="UP000643610">
    <property type="component" value="Unassembled WGS sequence"/>
</dbReference>
<dbReference type="NCBIfam" id="TIGR00254">
    <property type="entry name" value="GGDEF"/>
    <property type="match status" value="1"/>
</dbReference>
<evidence type="ECO:0000256" key="1">
    <source>
        <dbReference type="ARBA" id="ARBA00012528"/>
    </source>
</evidence>
<dbReference type="InterPro" id="IPR043128">
    <property type="entry name" value="Rev_trsase/Diguanyl_cyclase"/>
</dbReference>
<dbReference type="InterPro" id="IPR000160">
    <property type="entry name" value="GGDEF_dom"/>
</dbReference>
<name>A0ABR6XSK0_9BURK</name>
<evidence type="ECO:0000313" key="4">
    <source>
        <dbReference type="Proteomes" id="UP000643610"/>
    </source>
</evidence>
<comment type="caution">
    <text evidence="3">The sequence shown here is derived from an EMBL/GenBank/DDBJ whole genome shotgun (WGS) entry which is preliminary data.</text>
</comment>
<sequence length="851" mass="93965">MTNIDKPHPWRDAAEKFTSAANEQIFSVYMLQRSLEQLIRMDSSPLSGIKVIIKQHHVEHEIFVGTIADKQLSTQIEPLGEDGAIPGGLEVLAWSSSGSVVSTSTWYQPVKDLVLAAWRAELREGDFGLLKFKAELVKSRLPRTIRRLVGEMGDANLYVVYIDLDRFKIINDQLGHAVGDDAIRHVAQCIEQISKNKPIFGFRNGGDEFCLIVAGMPIAALVEDLWLLNEMIAAKEFGTEKYSVGFTAGIAPLNDFETFSQFESSLSSAESVTKNPENQNNKKRGTVSIVSYSNSTKTQLSPLLFMKFGVLLARTFQVDKAPFANIYLNLLSRIVCNSVVSENSLESLSSKIDQATSFFGVQVSDGLTEDSLVGIENSSTDLSLAAIAIAIYHGIARAQGERTNPEKGQFSLRLSQCLMKAGLFQEDLLIWGDVNCTGFEVPIGSPIITLAPCAYATAIAFQVGFKNTVFLPSGSDLPQKLFIDTVVVDDRPKTGGGLPDFWQAGVANLISVVGNNSNFQNLVVIGNPENAPETIKRIKGEISINSGELSVVTALSRETVDHSLDALRCSGAMLFANDFEKIIDILYEASLRLKTWQTKEPEISRERPPKLKRKLDAEGLTLGTIDGVRCDSAAQAYPLVVEIMRTSNLVATTYDDASQTLREIVGFKLVLENPIQDPIPDYWADQKDAFEGYAGSVLINSDSFISKKFHDDGQFVAFISQLADYCDPKNSRKSTRRAILVVENIVHDNQLRPLGLVSIWATPRHHDGICSIEFCFSWRTVETLVGLPYSLFGSIRFSEFVIKNVGDLHKEMGIDVRVELGKLTYLALSLHMRVDEFHRRIAKQIADAASV</sequence>
<dbReference type="InterPro" id="IPR029787">
    <property type="entry name" value="Nucleotide_cyclase"/>
</dbReference>
<evidence type="ECO:0000259" key="2">
    <source>
        <dbReference type="PROSITE" id="PS50887"/>
    </source>
</evidence>
<dbReference type="PANTHER" id="PTHR45138">
    <property type="entry name" value="REGULATORY COMPONENTS OF SENSORY TRANSDUCTION SYSTEM"/>
    <property type="match status" value="1"/>
</dbReference>
<organism evidence="3 4">
    <name type="scientific">Undibacterium amnicola</name>
    <dbReference type="NCBI Taxonomy" id="1834038"/>
    <lineage>
        <taxon>Bacteria</taxon>
        <taxon>Pseudomonadati</taxon>
        <taxon>Pseudomonadota</taxon>
        <taxon>Betaproteobacteria</taxon>
        <taxon>Burkholderiales</taxon>
        <taxon>Oxalobacteraceae</taxon>
        <taxon>Undibacterium</taxon>
    </lineage>
</organism>